<dbReference type="SMART" id="SM00855">
    <property type="entry name" value="PGAM"/>
    <property type="match status" value="1"/>
</dbReference>
<dbReference type="EMBL" id="JAZGQK010000034">
    <property type="protein sequence ID" value="MEE6263070.1"/>
    <property type="molecule type" value="Genomic_DNA"/>
</dbReference>
<dbReference type="InterPro" id="IPR029033">
    <property type="entry name" value="His_PPase_superfam"/>
</dbReference>
<dbReference type="PANTHER" id="PTHR20935:SF0">
    <property type="entry name" value="SERINE_THREONINE-PROTEIN PHOSPHATASE PGAM5, MITOCHONDRIAL"/>
    <property type="match status" value="1"/>
</dbReference>
<dbReference type="CDD" id="cd07067">
    <property type="entry name" value="HP_PGM_like"/>
    <property type="match status" value="1"/>
</dbReference>
<keyword evidence="3" id="KW-1185">Reference proteome</keyword>
<dbReference type="Gene3D" id="3.40.50.1240">
    <property type="entry name" value="Phosphoglycerate mutase-like"/>
    <property type="match status" value="1"/>
</dbReference>
<dbReference type="InterPro" id="IPR013078">
    <property type="entry name" value="His_Pase_superF_clade-1"/>
</dbReference>
<reference evidence="2 3" key="1">
    <citation type="submission" date="2024-01" db="EMBL/GenBank/DDBJ databases">
        <title>Genome insights into Plantactinospora sonchi sp. nov.</title>
        <authorList>
            <person name="Wang L."/>
        </authorList>
    </citation>
    <scope>NUCLEOTIDE SEQUENCE [LARGE SCALE GENOMIC DNA]</scope>
    <source>
        <strain evidence="2 3">NEAU-QY2</strain>
    </source>
</reference>
<dbReference type="Pfam" id="PF00300">
    <property type="entry name" value="His_Phos_1"/>
    <property type="match status" value="1"/>
</dbReference>
<sequence>MANRFLHLVRHGEATADGTLTERGERQARLTGRRLADLPIAAIHHSPLPRAVRTTQLISDNLPGVPVQVSELVDDHIPPVPDPQALPEVYARFLHGVTADEYSAGARLADAAIERYAVPAEVDTHELVVTHNFQIGWFVRHALGAPGWRWLGLNQGNCALTTILYRADRPPALVIFNDMAHLPPELRWTGFPAEQHI</sequence>
<name>A0ABU7S2N1_9ACTN</name>
<dbReference type="PANTHER" id="PTHR20935">
    <property type="entry name" value="PHOSPHOGLYCERATE MUTASE-RELATED"/>
    <property type="match status" value="1"/>
</dbReference>
<dbReference type="SUPFAM" id="SSF53254">
    <property type="entry name" value="Phosphoglycerate mutase-like"/>
    <property type="match status" value="1"/>
</dbReference>
<dbReference type="EC" id="3.1.3.-" evidence="2"/>
<evidence type="ECO:0000313" key="3">
    <source>
        <dbReference type="Proteomes" id="UP001332243"/>
    </source>
</evidence>
<protein>
    <submittedName>
        <fullName evidence="2">Histidine phosphatase family protein</fullName>
        <ecNumber evidence="2">3.1.3.-</ecNumber>
    </submittedName>
</protein>
<evidence type="ECO:0000256" key="1">
    <source>
        <dbReference type="ARBA" id="ARBA00022801"/>
    </source>
</evidence>
<accession>A0ABU7S2N1</accession>
<organism evidence="2 3">
    <name type="scientific">Plantactinospora sonchi</name>
    <dbReference type="NCBI Taxonomy" id="1544735"/>
    <lineage>
        <taxon>Bacteria</taxon>
        <taxon>Bacillati</taxon>
        <taxon>Actinomycetota</taxon>
        <taxon>Actinomycetes</taxon>
        <taxon>Micromonosporales</taxon>
        <taxon>Micromonosporaceae</taxon>
        <taxon>Plantactinospora</taxon>
    </lineage>
</organism>
<gene>
    <name evidence="2" type="ORF">V1633_31785</name>
</gene>
<comment type="caution">
    <text evidence="2">The sequence shown here is derived from an EMBL/GenBank/DDBJ whole genome shotgun (WGS) entry which is preliminary data.</text>
</comment>
<dbReference type="GO" id="GO:0016787">
    <property type="term" value="F:hydrolase activity"/>
    <property type="evidence" value="ECO:0007669"/>
    <property type="project" value="UniProtKB-KW"/>
</dbReference>
<proteinExistence type="predicted"/>
<keyword evidence="1 2" id="KW-0378">Hydrolase</keyword>
<evidence type="ECO:0000313" key="2">
    <source>
        <dbReference type="EMBL" id="MEE6263070.1"/>
    </source>
</evidence>
<dbReference type="InterPro" id="IPR051021">
    <property type="entry name" value="Mito_Ser/Thr_phosphatase"/>
</dbReference>
<dbReference type="Proteomes" id="UP001332243">
    <property type="component" value="Unassembled WGS sequence"/>
</dbReference>
<dbReference type="RefSeq" id="WP_331218008.1">
    <property type="nucleotide sequence ID" value="NZ_JAZGQK010000034.1"/>
</dbReference>